<comment type="caution">
    <text evidence="1">The sequence shown here is derived from an EMBL/GenBank/DDBJ whole genome shotgun (WGS) entry which is preliminary data.</text>
</comment>
<evidence type="ECO:0000313" key="1">
    <source>
        <dbReference type="EMBL" id="GAA0508620.1"/>
    </source>
</evidence>
<keyword evidence="2" id="KW-1185">Reference proteome</keyword>
<reference evidence="2" key="1">
    <citation type="journal article" date="2019" name="Int. J. Syst. Evol. Microbiol.">
        <title>The Global Catalogue of Microorganisms (GCM) 10K type strain sequencing project: providing services to taxonomists for standard genome sequencing and annotation.</title>
        <authorList>
            <consortium name="The Broad Institute Genomics Platform"/>
            <consortium name="The Broad Institute Genome Sequencing Center for Infectious Disease"/>
            <person name="Wu L."/>
            <person name="Ma J."/>
        </authorList>
    </citation>
    <scope>NUCLEOTIDE SEQUENCE [LARGE SCALE GENOMIC DNA]</scope>
    <source>
        <strain evidence="2">JCM 14368</strain>
    </source>
</reference>
<name>A0ABP3LWH7_9DEIO</name>
<gene>
    <name evidence="1" type="ORF">GCM10008937_15570</name>
</gene>
<accession>A0ABP3LWH7</accession>
<dbReference type="Proteomes" id="UP001500191">
    <property type="component" value="Unassembled WGS sequence"/>
</dbReference>
<organism evidence="1 2">
    <name type="scientific">Deinococcus depolymerans</name>
    <dbReference type="NCBI Taxonomy" id="392408"/>
    <lineage>
        <taxon>Bacteria</taxon>
        <taxon>Thermotogati</taxon>
        <taxon>Deinococcota</taxon>
        <taxon>Deinococci</taxon>
        <taxon>Deinococcales</taxon>
        <taxon>Deinococcaceae</taxon>
        <taxon>Deinococcus</taxon>
    </lineage>
</organism>
<evidence type="ECO:0000313" key="2">
    <source>
        <dbReference type="Proteomes" id="UP001500191"/>
    </source>
</evidence>
<sequence>MTLPDLSQPVADALAFFQQEHDPAASPFAVQGDNARGLLIFIPAGLPPLNLQTVIQAVQAAYAHPDQLCEFLYDLEN</sequence>
<proteinExistence type="predicted"/>
<dbReference type="RefSeq" id="WP_343757489.1">
    <property type="nucleotide sequence ID" value="NZ_BAAADB010000012.1"/>
</dbReference>
<protein>
    <submittedName>
        <fullName evidence="1">Uncharacterized protein</fullName>
    </submittedName>
</protein>
<dbReference type="EMBL" id="BAAADB010000012">
    <property type="protein sequence ID" value="GAA0508620.1"/>
    <property type="molecule type" value="Genomic_DNA"/>
</dbReference>